<dbReference type="SUPFAM" id="SSF46767">
    <property type="entry name" value="Methylated DNA-protein cysteine methyltransferase, C-terminal domain"/>
    <property type="match status" value="1"/>
</dbReference>
<dbReference type="AlphaFoldDB" id="A0A235BSK8"/>
<organism evidence="10 11">
    <name type="scientific">candidate division WOR-3 bacterium JGI_Cruoil_03_51_56</name>
    <dbReference type="NCBI Taxonomy" id="1973747"/>
    <lineage>
        <taxon>Bacteria</taxon>
        <taxon>Bacteria division WOR-3</taxon>
    </lineage>
</organism>
<gene>
    <name evidence="10" type="ORF">CH330_06385</name>
</gene>
<dbReference type="InterPro" id="IPR014048">
    <property type="entry name" value="MethylDNA_cys_MeTrfase_DNA-bd"/>
</dbReference>
<evidence type="ECO:0000256" key="8">
    <source>
        <dbReference type="ARBA" id="ARBA00049348"/>
    </source>
</evidence>
<dbReference type="Proteomes" id="UP000215559">
    <property type="component" value="Unassembled WGS sequence"/>
</dbReference>
<feature type="domain" description="Methylated-DNA-[protein]-cysteine S-methyltransferase DNA binding" evidence="9">
    <location>
        <begin position="63"/>
        <end position="142"/>
    </location>
</feature>
<comment type="caution">
    <text evidence="10">The sequence shown here is derived from an EMBL/GenBank/DDBJ whole genome shotgun (WGS) entry which is preliminary data.</text>
</comment>
<evidence type="ECO:0000313" key="10">
    <source>
        <dbReference type="EMBL" id="OYD15186.1"/>
    </source>
</evidence>
<name>A0A235BSK8_UNCW3</name>
<dbReference type="FunFam" id="1.10.10.10:FF:000214">
    <property type="entry name" value="Methylated-DNA--protein-cysteine methyltransferase"/>
    <property type="match status" value="1"/>
</dbReference>
<dbReference type="GO" id="GO:0006281">
    <property type="term" value="P:DNA repair"/>
    <property type="evidence" value="ECO:0007669"/>
    <property type="project" value="UniProtKB-KW"/>
</dbReference>
<evidence type="ECO:0000256" key="1">
    <source>
        <dbReference type="ARBA" id="ARBA00001286"/>
    </source>
</evidence>
<evidence type="ECO:0000313" key="11">
    <source>
        <dbReference type="Proteomes" id="UP000215559"/>
    </source>
</evidence>
<evidence type="ECO:0000256" key="3">
    <source>
        <dbReference type="ARBA" id="ARBA00011918"/>
    </source>
</evidence>
<dbReference type="PANTHER" id="PTHR10815:SF13">
    <property type="entry name" value="METHYLATED-DNA--PROTEIN-CYSTEINE METHYLTRANSFERASE"/>
    <property type="match status" value="1"/>
</dbReference>
<dbReference type="InterPro" id="IPR036217">
    <property type="entry name" value="MethylDNA_cys_MeTrfase_DNAb"/>
</dbReference>
<dbReference type="EC" id="2.1.1.63" evidence="3"/>
<dbReference type="PANTHER" id="PTHR10815">
    <property type="entry name" value="METHYLATED-DNA--PROTEIN-CYSTEINE METHYLTRANSFERASE"/>
    <property type="match status" value="1"/>
</dbReference>
<dbReference type="Pfam" id="PF01035">
    <property type="entry name" value="DNA_binding_1"/>
    <property type="match status" value="1"/>
</dbReference>
<dbReference type="PROSITE" id="PS00374">
    <property type="entry name" value="MGMT"/>
    <property type="match status" value="1"/>
</dbReference>
<keyword evidence="5" id="KW-0808">Transferase</keyword>
<dbReference type="Gene3D" id="1.10.10.10">
    <property type="entry name" value="Winged helix-like DNA-binding domain superfamily/Winged helix DNA-binding domain"/>
    <property type="match status" value="1"/>
</dbReference>
<evidence type="ECO:0000256" key="6">
    <source>
        <dbReference type="ARBA" id="ARBA00022763"/>
    </source>
</evidence>
<comment type="catalytic activity">
    <reaction evidence="8">
        <text>a 6-O-methyl-2'-deoxyguanosine in DNA + L-cysteinyl-[protein] = S-methyl-L-cysteinyl-[protein] + a 2'-deoxyguanosine in DNA</text>
        <dbReference type="Rhea" id="RHEA:24000"/>
        <dbReference type="Rhea" id="RHEA-COMP:10131"/>
        <dbReference type="Rhea" id="RHEA-COMP:10132"/>
        <dbReference type="Rhea" id="RHEA-COMP:11367"/>
        <dbReference type="Rhea" id="RHEA-COMP:11368"/>
        <dbReference type="ChEBI" id="CHEBI:29950"/>
        <dbReference type="ChEBI" id="CHEBI:82612"/>
        <dbReference type="ChEBI" id="CHEBI:85445"/>
        <dbReference type="ChEBI" id="CHEBI:85448"/>
        <dbReference type="EC" id="2.1.1.63"/>
    </reaction>
</comment>
<proteinExistence type="inferred from homology"/>
<dbReference type="GO" id="GO:0003908">
    <property type="term" value="F:methylated-DNA-[protein]-cysteine S-methyltransferase activity"/>
    <property type="evidence" value="ECO:0007669"/>
    <property type="project" value="UniProtKB-EC"/>
</dbReference>
<evidence type="ECO:0000256" key="5">
    <source>
        <dbReference type="ARBA" id="ARBA00022679"/>
    </source>
</evidence>
<accession>A0A235BSK8</accession>
<dbReference type="InterPro" id="IPR036388">
    <property type="entry name" value="WH-like_DNA-bd_sf"/>
</dbReference>
<evidence type="ECO:0000256" key="2">
    <source>
        <dbReference type="ARBA" id="ARBA00008711"/>
    </source>
</evidence>
<keyword evidence="7" id="KW-0234">DNA repair</keyword>
<sequence length="163" mass="17879">MKRSTSFPPGKVTVESRSGHIVRIRLGHGNGPGNKELGYRLLSALKKGLDKESLKFKIAGVSEFTRKVLLACAKIRFGEVRTYGQIAEGIGKPGGARAVGQVMARNPLPFLIPCHRVVRKGLFLGGFAGGPEWKAFLLGCEGWSFEGKGTRRRLKQTERKRFG</sequence>
<dbReference type="NCBIfam" id="TIGR00589">
    <property type="entry name" value="ogt"/>
    <property type="match status" value="1"/>
</dbReference>
<keyword evidence="4" id="KW-0489">Methyltransferase</keyword>
<reference evidence="10 11" key="1">
    <citation type="submission" date="2017-07" db="EMBL/GenBank/DDBJ databases">
        <title>Recovery of genomes from metagenomes via a dereplication, aggregation, and scoring strategy.</title>
        <authorList>
            <person name="Sieber C.M."/>
            <person name="Probst A.J."/>
            <person name="Sharrar A."/>
            <person name="Thomas B.C."/>
            <person name="Hess M."/>
            <person name="Tringe S.G."/>
            <person name="Banfield J.F."/>
        </authorList>
    </citation>
    <scope>NUCLEOTIDE SEQUENCE [LARGE SCALE GENOMIC DNA]</scope>
    <source>
        <strain evidence="10">JGI_Cruoil_03_51_56</strain>
    </source>
</reference>
<dbReference type="GO" id="GO:0032259">
    <property type="term" value="P:methylation"/>
    <property type="evidence" value="ECO:0007669"/>
    <property type="project" value="UniProtKB-KW"/>
</dbReference>
<evidence type="ECO:0000256" key="4">
    <source>
        <dbReference type="ARBA" id="ARBA00022603"/>
    </source>
</evidence>
<evidence type="ECO:0000256" key="7">
    <source>
        <dbReference type="ARBA" id="ARBA00023204"/>
    </source>
</evidence>
<evidence type="ECO:0000259" key="9">
    <source>
        <dbReference type="Pfam" id="PF01035"/>
    </source>
</evidence>
<dbReference type="InterPro" id="IPR001497">
    <property type="entry name" value="MethylDNA_cys_MeTrfase_AS"/>
</dbReference>
<dbReference type="EMBL" id="NOZP01000117">
    <property type="protein sequence ID" value="OYD15186.1"/>
    <property type="molecule type" value="Genomic_DNA"/>
</dbReference>
<dbReference type="CDD" id="cd06445">
    <property type="entry name" value="ATase"/>
    <property type="match status" value="1"/>
</dbReference>
<keyword evidence="6" id="KW-0227">DNA damage</keyword>
<protein>
    <recommendedName>
        <fullName evidence="3">methylated-DNA--[protein]-cysteine S-methyltransferase</fullName>
        <ecNumber evidence="3">2.1.1.63</ecNumber>
    </recommendedName>
</protein>
<comment type="similarity">
    <text evidence="2">Belongs to the MGMT family.</text>
</comment>
<comment type="catalytic activity">
    <reaction evidence="1">
        <text>a 4-O-methyl-thymidine in DNA + L-cysteinyl-[protein] = a thymidine in DNA + S-methyl-L-cysteinyl-[protein]</text>
        <dbReference type="Rhea" id="RHEA:53428"/>
        <dbReference type="Rhea" id="RHEA-COMP:10131"/>
        <dbReference type="Rhea" id="RHEA-COMP:10132"/>
        <dbReference type="Rhea" id="RHEA-COMP:13555"/>
        <dbReference type="Rhea" id="RHEA-COMP:13556"/>
        <dbReference type="ChEBI" id="CHEBI:29950"/>
        <dbReference type="ChEBI" id="CHEBI:82612"/>
        <dbReference type="ChEBI" id="CHEBI:137386"/>
        <dbReference type="ChEBI" id="CHEBI:137387"/>
        <dbReference type="EC" id="2.1.1.63"/>
    </reaction>
</comment>